<accession>A0A1V5MCK8</accession>
<gene>
    <name evidence="1" type="ORF">BWY73_01295</name>
</gene>
<name>A0A1V5MCK8_UNCT6</name>
<dbReference type="Proteomes" id="UP000485484">
    <property type="component" value="Unassembled WGS sequence"/>
</dbReference>
<comment type="caution">
    <text evidence="1">The sequence shown here is derived from an EMBL/GenBank/DDBJ whole genome shotgun (WGS) entry which is preliminary data.</text>
</comment>
<dbReference type="AlphaFoldDB" id="A0A1V5MCK8"/>
<protein>
    <submittedName>
        <fullName evidence="1">Uncharacterized protein</fullName>
    </submittedName>
</protein>
<dbReference type="EMBL" id="MWAK01000250">
    <property type="protein sequence ID" value="OPZ90551.1"/>
    <property type="molecule type" value="Genomic_DNA"/>
</dbReference>
<reference evidence="1" key="1">
    <citation type="submission" date="2017-02" db="EMBL/GenBank/DDBJ databases">
        <title>Delving into the versatile metabolic prowess of the omnipresent phylum Bacteroidetes.</title>
        <authorList>
            <person name="Nobu M.K."/>
            <person name="Mei R."/>
            <person name="Narihiro T."/>
            <person name="Kuroda K."/>
            <person name="Liu W.-T."/>
        </authorList>
    </citation>
    <scope>NUCLEOTIDE SEQUENCE</scope>
    <source>
        <strain evidence="1">ADurb.Bin417</strain>
    </source>
</reference>
<evidence type="ECO:0000313" key="1">
    <source>
        <dbReference type="EMBL" id="OPZ90551.1"/>
    </source>
</evidence>
<sequence>MVKGDHVPGQAFLGFLRVAGQERADLGLAPVGQAAEVAFHDRVGYRHQLAEHLVGRGVDRDVVAVTLAHLAHPVGPLQDGHGDDHLLLLAVDLLDRPAGQQVEFLLGGADLDVALQGDRVVALEQRVEELLERDRVAARVTAAEIFPLQHLGHREGGRRLDDVRKGQLAEPVGVVDELDPVQVQDAADLLPVGAEVPLDRFGVQQRSGFAPAGRIADAAGEVAHQEEDPVAQFLEVAQLPDRHRVAQVDVGRGRIDAVLDPERPAGLQGALQFQAQFRLRDDLDHPAPDYFQLPLDFSGHDSGSGRKEFGLKLTAYIIAPPPLRPQMICGNFRAGRPRWPPAGRPSGLS</sequence>
<proteinExistence type="predicted"/>
<organism evidence="1">
    <name type="scientific">candidate division TA06 bacterium ADurb.Bin417</name>
    <dbReference type="NCBI Taxonomy" id="1852828"/>
    <lineage>
        <taxon>Bacteria</taxon>
        <taxon>Bacteria division TA06</taxon>
    </lineage>
</organism>